<dbReference type="EMBL" id="UZAN01052394">
    <property type="protein sequence ID" value="VDP89469.1"/>
    <property type="molecule type" value="Genomic_DNA"/>
</dbReference>
<keyword evidence="3" id="KW-1185">Reference proteome</keyword>
<evidence type="ECO:0000256" key="1">
    <source>
        <dbReference type="SAM" id="MobiDB-lite"/>
    </source>
</evidence>
<dbReference type="WBParaSite" id="ECPE_0001224701-mRNA-1">
    <property type="protein sequence ID" value="ECPE_0001224701-mRNA-1"/>
    <property type="gene ID" value="ECPE_0001224701"/>
</dbReference>
<evidence type="ECO:0000313" key="2">
    <source>
        <dbReference type="EMBL" id="VDP89469.1"/>
    </source>
</evidence>
<evidence type="ECO:0000313" key="3">
    <source>
        <dbReference type="Proteomes" id="UP000272942"/>
    </source>
</evidence>
<dbReference type="Proteomes" id="UP000272942">
    <property type="component" value="Unassembled WGS sequence"/>
</dbReference>
<reference evidence="4" key="1">
    <citation type="submission" date="2016-06" db="UniProtKB">
        <authorList>
            <consortium name="WormBaseParasite"/>
        </authorList>
    </citation>
    <scope>IDENTIFICATION</scope>
</reference>
<accession>A0A183AZ26</accession>
<name>A0A183AZ26_9TREM</name>
<feature type="region of interest" description="Disordered" evidence="1">
    <location>
        <begin position="165"/>
        <end position="196"/>
    </location>
</feature>
<reference evidence="2 3" key="2">
    <citation type="submission" date="2018-11" db="EMBL/GenBank/DDBJ databases">
        <authorList>
            <consortium name="Pathogen Informatics"/>
        </authorList>
    </citation>
    <scope>NUCLEOTIDE SEQUENCE [LARGE SCALE GENOMIC DNA]</scope>
    <source>
        <strain evidence="2 3">Egypt</strain>
    </source>
</reference>
<dbReference type="OrthoDB" id="10072266at2759"/>
<proteinExistence type="predicted"/>
<evidence type="ECO:0000313" key="4">
    <source>
        <dbReference type="WBParaSite" id="ECPE_0001224701-mRNA-1"/>
    </source>
</evidence>
<gene>
    <name evidence="2" type="ORF">ECPE_LOCUS12211</name>
</gene>
<protein>
    <submittedName>
        <fullName evidence="4">DUF1618 domain-containing protein</fullName>
    </submittedName>
</protein>
<organism evidence="4">
    <name type="scientific">Echinostoma caproni</name>
    <dbReference type="NCBI Taxonomy" id="27848"/>
    <lineage>
        <taxon>Eukaryota</taxon>
        <taxon>Metazoa</taxon>
        <taxon>Spiralia</taxon>
        <taxon>Lophotrochozoa</taxon>
        <taxon>Platyhelminthes</taxon>
        <taxon>Trematoda</taxon>
        <taxon>Digenea</taxon>
        <taxon>Plagiorchiida</taxon>
        <taxon>Echinostomata</taxon>
        <taxon>Echinostomatoidea</taxon>
        <taxon>Echinostomatidae</taxon>
        <taxon>Echinostoma</taxon>
    </lineage>
</organism>
<feature type="compositionally biased region" description="Polar residues" evidence="1">
    <location>
        <begin position="170"/>
        <end position="196"/>
    </location>
</feature>
<sequence>MAITCVTQAQWSDFANRGAKCAVEVNQPLAVFYSTRLNRIKVVSFWPNPKNAPRRMRSHVPDCPIYAEWILTVGDILQTDNRIIDIVGALQGFHFAAFTVDTKSRPEWKALISLVEDQGVDCLDADNPDCWTVRVHAALTRSNSFPRRGRMEPTTAAALTDSPLVEQPEIGSSPTNVSGQKNGTSPLNGTNGTQQKPRMKIGRVNAVCLSRNVVGTQRVKRDPREMFREDVISISNRQQEAKMKRSANLTGSIEQGTNKTKLAQNFQSAPCADLSKLFYDGPIVT</sequence>
<dbReference type="AlphaFoldDB" id="A0A183AZ26"/>